<feature type="transmembrane region" description="Helical" evidence="1">
    <location>
        <begin position="37"/>
        <end position="67"/>
    </location>
</feature>
<reference evidence="2 3" key="1">
    <citation type="submission" date="2024-02" db="EMBL/GenBank/DDBJ databases">
        <title>A nitrogen-fixing paenibacillus bacterium.</title>
        <authorList>
            <person name="Zhang W.L."/>
            <person name="Chen S.F."/>
        </authorList>
    </citation>
    <scope>NUCLEOTIDE SEQUENCE [LARGE SCALE GENOMIC DNA]</scope>
    <source>
        <strain evidence="2 3">M1</strain>
    </source>
</reference>
<evidence type="ECO:0000313" key="2">
    <source>
        <dbReference type="EMBL" id="MEF2967172.1"/>
    </source>
</evidence>
<accession>A0ABU7VW91</accession>
<gene>
    <name evidence="2" type="ORF">V3851_15145</name>
</gene>
<comment type="caution">
    <text evidence="2">The sequence shown here is derived from an EMBL/GenBank/DDBJ whole genome shotgun (WGS) entry which is preliminary data.</text>
</comment>
<dbReference type="EMBL" id="JAZHPZ010000007">
    <property type="protein sequence ID" value="MEF2967172.1"/>
    <property type="molecule type" value="Genomic_DNA"/>
</dbReference>
<dbReference type="RefSeq" id="WP_331847395.1">
    <property type="nucleotide sequence ID" value="NZ_JAZHPZ010000007.1"/>
</dbReference>
<dbReference type="Proteomes" id="UP001306950">
    <property type="component" value="Unassembled WGS sequence"/>
</dbReference>
<evidence type="ECO:0000313" key="3">
    <source>
        <dbReference type="Proteomes" id="UP001306950"/>
    </source>
</evidence>
<keyword evidence="1" id="KW-0812">Transmembrane</keyword>
<name>A0ABU7VW91_9BACL</name>
<organism evidence="2 3">
    <name type="scientific">Paenibacillus haidiansis</name>
    <dbReference type="NCBI Taxonomy" id="1574488"/>
    <lineage>
        <taxon>Bacteria</taxon>
        <taxon>Bacillati</taxon>
        <taxon>Bacillota</taxon>
        <taxon>Bacilli</taxon>
        <taxon>Bacillales</taxon>
        <taxon>Paenibacillaceae</taxon>
        <taxon>Paenibacillus</taxon>
    </lineage>
</organism>
<sequence>MKIIKETAILTAFLFIFNLIVKLIFKPDYIIETFEKGVWWGLAVYVTALALMFVIIFLILFVSRFIVKRKNRQKQ</sequence>
<keyword evidence="3" id="KW-1185">Reference proteome</keyword>
<feature type="transmembrane region" description="Helical" evidence="1">
    <location>
        <begin position="7"/>
        <end position="25"/>
    </location>
</feature>
<proteinExistence type="predicted"/>
<keyword evidence="1" id="KW-1133">Transmembrane helix</keyword>
<evidence type="ECO:0000256" key="1">
    <source>
        <dbReference type="SAM" id="Phobius"/>
    </source>
</evidence>
<keyword evidence="1" id="KW-0472">Membrane</keyword>
<protein>
    <submittedName>
        <fullName evidence="2">Uncharacterized protein</fullName>
    </submittedName>
</protein>